<feature type="transmembrane region" description="Helical" evidence="2">
    <location>
        <begin position="23"/>
        <end position="47"/>
    </location>
</feature>
<feature type="transmembrane region" description="Helical" evidence="2">
    <location>
        <begin position="53"/>
        <end position="73"/>
    </location>
</feature>
<evidence type="ECO:0000313" key="4">
    <source>
        <dbReference type="Proteomes" id="UP001055286"/>
    </source>
</evidence>
<dbReference type="AlphaFoldDB" id="A0AA37HET0"/>
<protein>
    <submittedName>
        <fullName evidence="3">Uncharacterized protein</fullName>
    </submittedName>
</protein>
<gene>
    <name evidence="3" type="ORF">MPEAHAMD_4445</name>
</gene>
<evidence type="ECO:0000313" key="3">
    <source>
        <dbReference type="EMBL" id="GJD64264.1"/>
    </source>
</evidence>
<organism evidence="3 4">
    <name type="scientific">Methylobacterium frigidaeris</name>
    <dbReference type="NCBI Taxonomy" id="2038277"/>
    <lineage>
        <taxon>Bacteria</taxon>
        <taxon>Pseudomonadati</taxon>
        <taxon>Pseudomonadota</taxon>
        <taxon>Alphaproteobacteria</taxon>
        <taxon>Hyphomicrobiales</taxon>
        <taxon>Methylobacteriaceae</taxon>
        <taxon>Methylobacterium</taxon>
    </lineage>
</organism>
<keyword evidence="4" id="KW-1185">Reference proteome</keyword>
<sequence>MVPYAICLLAAGTLLGTFARLPALLAVLCAVIVALVFGAGLSLVGIVGPSSTAANVVVAIVAVQVGYGIGVILRAIRERFRASTPDPAVQAQTEKPRSDPPIVARRTNHPGR</sequence>
<accession>A0AA37HET0</accession>
<keyword evidence="2" id="KW-0472">Membrane</keyword>
<reference evidence="3" key="2">
    <citation type="submission" date="2021-08" db="EMBL/GenBank/DDBJ databases">
        <authorList>
            <person name="Tani A."/>
            <person name="Ola A."/>
            <person name="Ogura Y."/>
            <person name="Katsura K."/>
            <person name="Hayashi T."/>
        </authorList>
    </citation>
    <scope>NUCLEOTIDE SEQUENCE</scope>
    <source>
        <strain evidence="3">JCM 32048</strain>
    </source>
</reference>
<proteinExistence type="predicted"/>
<reference evidence="3" key="1">
    <citation type="journal article" date="2016" name="Front. Microbiol.">
        <title>Genome Sequence of the Piezophilic, Mesophilic Sulfate-Reducing Bacterium Desulfovibrio indicus J2T.</title>
        <authorList>
            <person name="Cao J."/>
            <person name="Maignien L."/>
            <person name="Shao Z."/>
            <person name="Alain K."/>
            <person name="Jebbar M."/>
        </authorList>
    </citation>
    <scope>NUCLEOTIDE SEQUENCE</scope>
    <source>
        <strain evidence="3">JCM 32048</strain>
    </source>
</reference>
<dbReference type="EMBL" id="BPQJ01000023">
    <property type="protein sequence ID" value="GJD64264.1"/>
    <property type="molecule type" value="Genomic_DNA"/>
</dbReference>
<keyword evidence="2" id="KW-1133">Transmembrane helix</keyword>
<evidence type="ECO:0000256" key="2">
    <source>
        <dbReference type="SAM" id="Phobius"/>
    </source>
</evidence>
<name>A0AA37HET0_9HYPH</name>
<feature type="region of interest" description="Disordered" evidence="1">
    <location>
        <begin position="84"/>
        <end position="112"/>
    </location>
</feature>
<comment type="caution">
    <text evidence="3">The sequence shown here is derived from an EMBL/GenBank/DDBJ whole genome shotgun (WGS) entry which is preliminary data.</text>
</comment>
<dbReference type="Proteomes" id="UP001055286">
    <property type="component" value="Unassembled WGS sequence"/>
</dbReference>
<evidence type="ECO:0000256" key="1">
    <source>
        <dbReference type="SAM" id="MobiDB-lite"/>
    </source>
</evidence>
<keyword evidence="2" id="KW-0812">Transmembrane</keyword>
<dbReference type="RefSeq" id="WP_238192405.1">
    <property type="nucleotide sequence ID" value="NZ_BPQJ01000023.1"/>
</dbReference>